<dbReference type="EMBL" id="CP128399">
    <property type="protein sequence ID" value="WJW66084.1"/>
    <property type="molecule type" value="Genomic_DNA"/>
</dbReference>
<dbReference type="PANTHER" id="PTHR12526:SF590">
    <property type="entry name" value="ALPHA-MALTOSE-1-PHOSPHATE SYNTHASE"/>
    <property type="match status" value="1"/>
</dbReference>
<organism evidence="1 3">
    <name type="scientific">Candidatus Chlorohelix allophototropha</name>
    <dbReference type="NCBI Taxonomy" id="3003348"/>
    <lineage>
        <taxon>Bacteria</taxon>
        <taxon>Bacillati</taxon>
        <taxon>Chloroflexota</taxon>
        <taxon>Chloroflexia</taxon>
        <taxon>Candidatus Chloroheliales</taxon>
        <taxon>Candidatus Chloroheliaceae</taxon>
        <taxon>Candidatus Chlorohelix</taxon>
    </lineage>
</organism>
<dbReference type="PANTHER" id="PTHR12526">
    <property type="entry name" value="GLYCOSYLTRANSFERASE"/>
    <property type="match status" value="1"/>
</dbReference>
<name>A0A8T7M3R7_9CHLR</name>
<keyword evidence="4" id="KW-1185">Reference proteome</keyword>
<reference evidence="1 3" key="1">
    <citation type="submission" date="2020-06" db="EMBL/GenBank/DDBJ databases">
        <title>Anoxygenic phototrophic Chloroflexota member uses a Type I reaction center.</title>
        <authorList>
            <person name="Tsuji J.M."/>
            <person name="Shaw N.A."/>
            <person name="Nagashima S."/>
            <person name="Venkiteswaran J."/>
            <person name="Schiff S.L."/>
            <person name="Hanada S."/>
            <person name="Tank M."/>
            <person name="Neufeld J.D."/>
        </authorList>
    </citation>
    <scope>NUCLEOTIDE SEQUENCE [LARGE SCALE GENOMIC DNA]</scope>
    <source>
        <strain evidence="1">L227-S17</strain>
    </source>
</reference>
<accession>A0A8T7M3R7</accession>
<evidence type="ECO:0000313" key="3">
    <source>
        <dbReference type="Proteomes" id="UP000521676"/>
    </source>
</evidence>
<dbReference type="RefSeq" id="WP_341467963.1">
    <property type="nucleotide sequence ID" value="NZ_CP128399.1"/>
</dbReference>
<protein>
    <submittedName>
        <fullName evidence="1">Glycosyltransferase family 4 protein</fullName>
    </submittedName>
</protein>
<dbReference type="Gene3D" id="3.40.50.2000">
    <property type="entry name" value="Glycogen Phosphorylase B"/>
    <property type="match status" value="1"/>
</dbReference>
<evidence type="ECO:0000313" key="4">
    <source>
        <dbReference type="Proteomes" id="UP001431572"/>
    </source>
</evidence>
<dbReference type="Pfam" id="PF13692">
    <property type="entry name" value="Glyco_trans_1_4"/>
    <property type="match status" value="1"/>
</dbReference>
<sequence>MSRQNRVLMVFNAKVNERKQQLKKHGRGAIPYSDYIALTENVDVDYIDRETIDSILWAKLVRRFLGYMMALVLVAFVKSRKYDTIYADCEPIGLPLAFLFKLSKSKKRLLFIAHWLTPFSRTVFLDYLKVQKQIDTVFVHTLAQQTVAIARCGFASKQIQLIPYQIDTEFWSQQAYETQLAKENRSRPVPEKPYICSAGLECRDYGTLIKAIEGLDIELKLAVGSHWSNTTGAGLEGELPPNVKVKFYNYTELRELYANAALVVVPTRDVDHAAGITVILEAMGMGKTVISTRSVGQSDVINDKRSHSRGDFKRISISTFLRMFASDELSDLQTGFYVNPGEVEEMRRSIVHLMENPEKAKQIGRNANLVVNEVMTVGHFKDRVLAHVIGSTYVADTRVGTNPELFREAVML</sequence>
<dbReference type="AlphaFoldDB" id="A0A8T7M3R7"/>
<dbReference type="CDD" id="cd03801">
    <property type="entry name" value="GT4_PimA-like"/>
    <property type="match status" value="1"/>
</dbReference>
<reference evidence="2" key="2">
    <citation type="journal article" date="2024" name="Nature">
        <title>Anoxygenic phototroph of the Chloroflexota uses a type I reaction centre.</title>
        <authorList>
            <person name="Tsuji J.M."/>
            <person name="Shaw N.A."/>
            <person name="Nagashima S."/>
            <person name="Venkiteswaran J.J."/>
            <person name="Schiff S.L."/>
            <person name="Watanabe T."/>
            <person name="Fukui M."/>
            <person name="Hanada S."/>
            <person name="Tank M."/>
            <person name="Neufeld J.D."/>
        </authorList>
    </citation>
    <scope>NUCLEOTIDE SEQUENCE</scope>
    <source>
        <strain evidence="2">L227-S17</strain>
    </source>
</reference>
<dbReference type="Proteomes" id="UP000521676">
    <property type="component" value="Unassembled WGS sequence"/>
</dbReference>
<dbReference type="Proteomes" id="UP001431572">
    <property type="component" value="Chromosome 1"/>
</dbReference>
<dbReference type="GO" id="GO:0016757">
    <property type="term" value="F:glycosyltransferase activity"/>
    <property type="evidence" value="ECO:0007669"/>
    <property type="project" value="TreeGrafter"/>
</dbReference>
<evidence type="ECO:0000313" key="2">
    <source>
        <dbReference type="EMBL" id="WJW66084.1"/>
    </source>
</evidence>
<gene>
    <name evidence="1" type="ORF">HXX08_12610</name>
    <name evidence="2" type="ORF">OZ401_001868</name>
</gene>
<proteinExistence type="predicted"/>
<dbReference type="EMBL" id="JACATZ010000001">
    <property type="protein sequence ID" value="NWJ46713.1"/>
    <property type="molecule type" value="Genomic_DNA"/>
</dbReference>
<evidence type="ECO:0000313" key="1">
    <source>
        <dbReference type="EMBL" id="NWJ46713.1"/>
    </source>
</evidence>
<dbReference type="SUPFAM" id="SSF53756">
    <property type="entry name" value="UDP-Glycosyltransferase/glycogen phosphorylase"/>
    <property type="match status" value="1"/>
</dbReference>